<evidence type="ECO:0008006" key="3">
    <source>
        <dbReference type="Google" id="ProtNLM"/>
    </source>
</evidence>
<comment type="caution">
    <text evidence="1">The sequence shown here is derived from an EMBL/GenBank/DDBJ whole genome shotgun (WGS) entry which is preliminary data.</text>
</comment>
<evidence type="ECO:0000313" key="1">
    <source>
        <dbReference type="EMBL" id="MED3561596.1"/>
    </source>
</evidence>
<accession>A0ABU6N833</accession>
<dbReference type="Proteomes" id="UP001330749">
    <property type="component" value="Unassembled WGS sequence"/>
</dbReference>
<gene>
    <name evidence="1" type="ORF">P4447_03400</name>
</gene>
<sequence>MEFGGLFIFVHPQRIFDSLINYLDSLIYRFNSLINYHCPPQNWIRKRKYQESRHNLIKTNIRSHIIGLFLVFCGKMVVWIMEKRIYSATSGPRHLFKAEK</sequence>
<protein>
    <recommendedName>
        <fullName evidence="3">Transposase</fullName>
    </recommendedName>
</protein>
<dbReference type="RefSeq" id="WP_327966480.1">
    <property type="nucleotide sequence ID" value="NZ_JARMQG010000033.1"/>
</dbReference>
<reference evidence="1 2" key="1">
    <citation type="submission" date="2023-03" db="EMBL/GenBank/DDBJ databases">
        <title>Bacillus Genome Sequencing.</title>
        <authorList>
            <person name="Dunlap C."/>
        </authorList>
    </citation>
    <scope>NUCLEOTIDE SEQUENCE [LARGE SCALE GENOMIC DNA]</scope>
    <source>
        <strain evidence="1 2">B-14544</strain>
    </source>
</reference>
<name>A0ABU6N833_9BACI</name>
<proteinExistence type="predicted"/>
<dbReference type="EMBL" id="JARMQG010000033">
    <property type="protein sequence ID" value="MED3561596.1"/>
    <property type="molecule type" value="Genomic_DNA"/>
</dbReference>
<keyword evidence="2" id="KW-1185">Reference proteome</keyword>
<evidence type="ECO:0000313" key="2">
    <source>
        <dbReference type="Proteomes" id="UP001330749"/>
    </source>
</evidence>
<organism evidence="1 2">
    <name type="scientific">Bacillus xiapuensis</name>
    <dbReference type="NCBI Taxonomy" id="2014075"/>
    <lineage>
        <taxon>Bacteria</taxon>
        <taxon>Bacillati</taxon>
        <taxon>Bacillota</taxon>
        <taxon>Bacilli</taxon>
        <taxon>Bacillales</taxon>
        <taxon>Bacillaceae</taxon>
        <taxon>Bacillus</taxon>
    </lineage>
</organism>